<keyword evidence="9" id="KW-1185">Reference proteome</keyword>
<feature type="transmembrane region" description="Helical" evidence="6">
    <location>
        <begin position="60"/>
        <end position="80"/>
    </location>
</feature>
<dbReference type="PANTHER" id="PTHR31272">
    <property type="entry name" value="CYTOCHROME C-TYPE BIOGENESIS PROTEIN HI_1454-RELATED"/>
    <property type="match status" value="1"/>
</dbReference>
<feature type="domain" description="Cytochrome C biogenesis protein transmembrane" evidence="7">
    <location>
        <begin position="19"/>
        <end position="226"/>
    </location>
</feature>
<evidence type="ECO:0000256" key="2">
    <source>
        <dbReference type="ARBA" id="ARBA00006143"/>
    </source>
</evidence>
<dbReference type="Pfam" id="PF02683">
    <property type="entry name" value="DsbD_TM"/>
    <property type="match status" value="1"/>
</dbReference>
<feature type="transmembrane region" description="Helical" evidence="6">
    <location>
        <begin position="131"/>
        <end position="163"/>
    </location>
</feature>
<evidence type="ECO:0000256" key="3">
    <source>
        <dbReference type="ARBA" id="ARBA00022692"/>
    </source>
</evidence>
<dbReference type="RefSeq" id="WP_380619110.1">
    <property type="nucleotide sequence ID" value="NZ_JBHSDK010000010.1"/>
</dbReference>
<sequence length="248" mass="25515">MNLQEIASSGPLLAGAAVAALAGLVAFLSPCTLPLMPGYVSYVTGLSGADLESGKKKGRVLLGSSLFILGFSAVYVSTAFALQSVGRIFTDAASSRAIEIAGGMVMIAMGAMFIGMIPLGRGFQVKWRPAVGLAGAPLFGAVFAISWLPCSSPVLFAIMSFAYTQDGTGRGVTLLLAYCLGIGLPFIAVAVGFSKLTGALDFFKRHSRIITTVGGAMLMAVGIMLTTGAWTTFVNWLRATVGTGVGLI</sequence>
<dbReference type="Proteomes" id="UP001595823">
    <property type="component" value="Unassembled WGS sequence"/>
</dbReference>
<dbReference type="InterPro" id="IPR051790">
    <property type="entry name" value="Cytochrome_c-biogenesis_DsbD"/>
</dbReference>
<keyword evidence="5 6" id="KW-0472">Membrane</keyword>
<evidence type="ECO:0000259" key="7">
    <source>
        <dbReference type="Pfam" id="PF02683"/>
    </source>
</evidence>
<feature type="transmembrane region" description="Helical" evidence="6">
    <location>
        <begin position="175"/>
        <end position="197"/>
    </location>
</feature>
<feature type="transmembrane region" description="Helical" evidence="6">
    <location>
        <begin position="100"/>
        <end position="119"/>
    </location>
</feature>
<evidence type="ECO:0000256" key="5">
    <source>
        <dbReference type="ARBA" id="ARBA00023136"/>
    </source>
</evidence>
<feature type="transmembrane region" description="Helical" evidence="6">
    <location>
        <begin position="12"/>
        <end position="39"/>
    </location>
</feature>
<reference evidence="9" key="1">
    <citation type="journal article" date="2019" name="Int. J. Syst. Evol. Microbiol.">
        <title>The Global Catalogue of Microorganisms (GCM) 10K type strain sequencing project: providing services to taxonomists for standard genome sequencing and annotation.</title>
        <authorList>
            <consortium name="The Broad Institute Genomics Platform"/>
            <consortium name="The Broad Institute Genome Sequencing Center for Infectious Disease"/>
            <person name="Wu L."/>
            <person name="Ma J."/>
        </authorList>
    </citation>
    <scope>NUCLEOTIDE SEQUENCE [LARGE SCALE GENOMIC DNA]</scope>
    <source>
        <strain evidence="9">IBRC-M 10908</strain>
    </source>
</reference>
<comment type="subcellular location">
    <subcellularLocation>
        <location evidence="1">Membrane</location>
        <topology evidence="1">Multi-pass membrane protein</topology>
    </subcellularLocation>
</comment>
<evidence type="ECO:0000256" key="4">
    <source>
        <dbReference type="ARBA" id="ARBA00022989"/>
    </source>
</evidence>
<keyword evidence="3 6" id="KW-0812">Transmembrane</keyword>
<accession>A0ABV8TX27</accession>
<evidence type="ECO:0000256" key="1">
    <source>
        <dbReference type="ARBA" id="ARBA00004141"/>
    </source>
</evidence>
<keyword evidence="4 6" id="KW-1133">Transmembrane helix</keyword>
<dbReference type="InterPro" id="IPR003834">
    <property type="entry name" value="Cyt_c_assmbl_TM_dom"/>
</dbReference>
<protein>
    <submittedName>
        <fullName evidence="8">Cytochrome c biogenesis CcdA family protein</fullName>
    </submittedName>
</protein>
<gene>
    <name evidence="8" type="ORF">ACFPET_06950</name>
</gene>
<evidence type="ECO:0000313" key="9">
    <source>
        <dbReference type="Proteomes" id="UP001595823"/>
    </source>
</evidence>
<feature type="transmembrane region" description="Helical" evidence="6">
    <location>
        <begin position="209"/>
        <end position="230"/>
    </location>
</feature>
<evidence type="ECO:0000313" key="8">
    <source>
        <dbReference type="EMBL" id="MFC4334931.1"/>
    </source>
</evidence>
<name>A0ABV8TX27_9ACTN</name>
<organism evidence="8 9">
    <name type="scientific">Salininema proteolyticum</name>
    <dbReference type="NCBI Taxonomy" id="1607685"/>
    <lineage>
        <taxon>Bacteria</taxon>
        <taxon>Bacillati</taxon>
        <taxon>Actinomycetota</taxon>
        <taxon>Actinomycetes</taxon>
        <taxon>Glycomycetales</taxon>
        <taxon>Glycomycetaceae</taxon>
        <taxon>Salininema</taxon>
    </lineage>
</organism>
<comment type="similarity">
    <text evidence="2">Belongs to the DsbD family.</text>
</comment>
<dbReference type="EMBL" id="JBHSDK010000010">
    <property type="protein sequence ID" value="MFC4334931.1"/>
    <property type="molecule type" value="Genomic_DNA"/>
</dbReference>
<dbReference type="PANTHER" id="PTHR31272:SF4">
    <property type="entry name" value="CYTOCHROME C-TYPE BIOGENESIS PROTEIN HI_1454-RELATED"/>
    <property type="match status" value="1"/>
</dbReference>
<evidence type="ECO:0000256" key="6">
    <source>
        <dbReference type="SAM" id="Phobius"/>
    </source>
</evidence>
<proteinExistence type="inferred from homology"/>
<comment type="caution">
    <text evidence="8">The sequence shown here is derived from an EMBL/GenBank/DDBJ whole genome shotgun (WGS) entry which is preliminary data.</text>
</comment>